<evidence type="ECO:0000313" key="2">
    <source>
        <dbReference type="EMBL" id="MCQ1529808.1"/>
    </source>
</evidence>
<dbReference type="Gene3D" id="3.30.70.60">
    <property type="match status" value="1"/>
</dbReference>
<dbReference type="Proteomes" id="UP001651880">
    <property type="component" value="Unassembled WGS sequence"/>
</dbReference>
<protein>
    <submittedName>
        <fullName evidence="2">LysM domain-containing protein</fullName>
    </submittedName>
</protein>
<gene>
    <name evidence="2" type="ORF">LJD61_09660</name>
</gene>
<dbReference type="SUPFAM" id="SSF54106">
    <property type="entry name" value="LysM domain"/>
    <property type="match status" value="1"/>
</dbReference>
<name>A0ABT1NEX2_9FIRM</name>
<proteinExistence type="predicted"/>
<accession>A0ABT1NEX2</accession>
<dbReference type="Pfam" id="PF01476">
    <property type="entry name" value="LysM"/>
    <property type="match status" value="1"/>
</dbReference>
<evidence type="ECO:0000259" key="1">
    <source>
        <dbReference type="PROSITE" id="PS51782"/>
    </source>
</evidence>
<dbReference type="Gene3D" id="3.10.350.10">
    <property type="entry name" value="LysM domain"/>
    <property type="match status" value="1"/>
</dbReference>
<keyword evidence="3" id="KW-1185">Reference proteome</keyword>
<evidence type="ECO:0000313" key="3">
    <source>
        <dbReference type="Proteomes" id="UP001651880"/>
    </source>
</evidence>
<feature type="domain" description="LysM" evidence="1">
    <location>
        <begin position="408"/>
        <end position="455"/>
    </location>
</feature>
<organism evidence="2 3">
    <name type="scientific">Lutispora saccharofermentans</name>
    <dbReference type="NCBI Taxonomy" id="3024236"/>
    <lineage>
        <taxon>Bacteria</taxon>
        <taxon>Bacillati</taxon>
        <taxon>Bacillota</taxon>
        <taxon>Clostridia</taxon>
        <taxon>Lutisporales</taxon>
        <taxon>Lutisporaceae</taxon>
        <taxon>Lutispora</taxon>
    </lineage>
</organism>
<dbReference type="InterPro" id="IPR018392">
    <property type="entry name" value="LysM"/>
</dbReference>
<sequence>MDLRQANKRPIRMLNISKKEKNLLLLLFTAILLWVSYKYVLTPQSETLNRLKNEKNVYESQLFKTEEFIAGENTLNREWENLSAEYKIISQKYYPNIDQPEVMHMLNSIIDNGKLEIPSMSFSEPEALEMEGIEANHLDISLPFRGNFIDLELFLSELRNSPKKFLINQLSLTKENGDMISGQISMSAFAYGGEKATEDGYFYVNAYNSPNKPNPFTAFEGYVEVPVYSGDSSDGETGEKRALLADLEDDHIYYMSTDSGVTGNVSRFGTAKYGKTSIRAEYFISTGYQPERAYVVLDDQNINIKYPPPSIGIWAFSYGYSPVTVGLRFQDMDGRKIDIELERGVNWTGWKYISASPPQDINIYPLKLDRVYMELGPNRDDYGVLLFDRIEASYPSEDNKKEGMPSYVFYVVKPGDTLMSISESFYGSKSQYKKLMKDNGLAEDSKLEAGKILVIQK</sequence>
<dbReference type="CDD" id="cd00118">
    <property type="entry name" value="LysM"/>
    <property type="match status" value="1"/>
</dbReference>
<dbReference type="EMBL" id="JAJEKE010000007">
    <property type="protein sequence ID" value="MCQ1529808.1"/>
    <property type="molecule type" value="Genomic_DNA"/>
</dbReference>
<comment type="caution">
    <text evidence="2">The sequence shown here is derived from an EMBL/GenBank/DDBJ whole genome shotgun (WGS) entry which is preliminary data.</text>
</comment>
<reference evidence="2 3" key="1">
    <citation type="submission" date="2021-10" db="EMBL/GenBank/DDBJ databases">
        <title>Lutispora strain m25 sp. nov., a thermophilic, non-spore-forming bacterium isolated from a lab-scale methanogenic bioreactor digesting anaerobic sludge.</title>
        <authorList>
            <person name="El Houari A."/>
            <person name="Mcdonald J."/>
        </authorList>
    </citation>
    <scope>NUCLEOTIDE SEQUENCE [LARGE SCALE GENOMIC DNA]</scope>
    <source>
        <strain evidence="3">m25</strain>
    </source>
</reference>
<dbReference type="PROSITE" id="PS51782">
    <property type="entry name" value="LYSM"/>
    <property type="match status" value="1"/>
</dbReference>
<dbReference type="SMART" id="SM00257">
    <property type="entry name" value="LysM"/>
    <property type="match status" value="1"/>
</dbReference>
<dbReference type="InterPro" id="IPR014717">
    <property type="entry name" value="Transl_elong_EF1B/ribsomal_bS6"/>
</dbReference>
<dbReference type="InterPro" id="IPR036779">
    <property type="entry name" value="LysM_dom_sf"/>
</dbReference>
<dbReference type="RefSeq" id="WP_255227327.1">
    <property type="nucleotide sequence ID" value="NZ_JAJEKE010000007.1"/>
</dbReference>